<keyword evidence="1" id="KW-0472">Membrane</keyword>
<accession>A0A2C9V0N2</accession>
<sequence>MLTGISFFLIQMVYLVILDSFFLFPFFLNNDFQMVHLNMKYFNMEKVFFFPSLLK</sequence>
<gene>
    <name evidence="2" type="ORF">MANES_11G117800</name>
</gene>
<evidence type="ECO:0000313" key="2">
    <source>
        <dbReference type="EMBL" id="OAY37648.1"/>
    </source>
</evidence>
<name>A0A2C9V0N2_MANES</name>
<keyword evidence="1" id="KW-1133">Transmembrane helix</keyword>
<dbReference type="AlphaFoldDB" id="A0A2C9V0N2"/>
<keyword evidence="1" id="KW-0812">Transmembrane</keyword>
<proteinExistence type="predicted"/>
<evidence type="ECO:0000256" key="1">
    <source>
        <dbReference type="SAM" id="Phobius"/>
    </source>
</evidence>
<reference evidence="2" key="1">
    <citation type="submission" date="2016-02" db="EMBL/GenBank/DDBJ databases">
        <title>WGS assembly of Manihot esculenta.</title>
        <authorList>
            <person name="Bredeson J.V."/>
            <person name="Prochnik S.E."/>
            <person name="Lyons J.B."/>
            <person name="Schmutz J."/>
            <person name="Grimwood J."/>
            <person name="Vrebalov J."/>
            <person name="Bart R.S."/>
            <person name="Amuge T."/>
            <person name="Ferguson M.E."/>
            <person name="Green R."/>
            <person name="Putnam N."/>
            <person name="Stites J."/>
            <person name="Rounsley S."/>
            <person name="Rokhsar D.S."/>
        </authorList>
    </citation>
    <scope>NUCLEOTIDE SEQUENCE [LARGE SCALE GENOMIC DNA]</scope>
    <source>
        <tissue evidence="2">Leaf</tissue>
    </source>
</reference>
<feature type="transmembrane region" description="Helical" evidence="1">
    <location>
        <begin position="6"/>
        <end position="28"/>
    </location>
</feature>
<dbReference type="EMBL" id="CM004397">
    <property type="protein sequence ID" value="OAY37648.1"/>
    <property type="molecule type" value="Genomic_DNA"/>
</dbReference>
<protein>
    <submittedName>
        <fullName evidence="2">Uncharacterized protein</fullName>
    </submittedName>
</protein>
<organism evidence="2">
    <name type="scientific">Manihot esculenta</name>
    <name type="common">Cassava</name>
    <name type="synonym">Jatropha manihot</name>
    <dbReference type="NCBI Taxonomy" id="3983"/>
    <lineage>
        <taxon>Eukaryota</taxon>
        <taxon>Viridiplantae</taxon>
        <taxon>Streptophyta</taxon>
        <taxon>Embryophyta</taxon>
        <taxon>Tracheophyta</taxon>
        <taxon>Spermatophyta</taxon>
        <taxon>Magnoliopsida</taxon>
        <taxon>eudicotyledons</taxon>
        <taxon>Gunneridae</taxon>
        <taxon>Pentapetalae</taxon>
        <taxon>rosids</taxon>
        <taxon>fabids</taxon>
        <taxon>Malpighiales</taxon>
        <taxon>Euphorbiaceae</taxon>
        <taxon>Crotonoideae</taxon>
        <taxon>Manihoteae</taxon>
        <taxon>Manihot</taxon>
    </lineage>
</organism>